<keyword evidence="1" id="KW-0472">Membrane</keyword>
<dbReference type="EMBL" id="HBUE01009047">
    <property type="protein sequence ID" value="CAG6447420.1"/>
    <property type="molecule type" value="Transcribed_RNA"/>
</dbReference>
<name>A0A8D8ETL4_CULPI</name>
<dbReference type="EMBL" id="HBUE01009045">
    <property type="protein sequence ID" value="CAG6447417.1"/>
    <property type="molecule type" value="Transcribed_RNA"/>
</dbReference>
<feature type="transmembrane region" description="Helical" evidence="1">
    <location>
        <begin position="24"/>
        <end position="45"/>
    </location>
</feature>
<evidence type="ECO:0000313" key="2">
    <source>
        <dbReference type="EMBL" id="CAG6447417.1"/>
    </source>
</evidence>
<dbReference type="EMBL" id="HBUE01264124">
    <property type="protein sequence ID" value="CAG6560542.1"/>
    <property type="molecule type" value="Transcribed_RNA"/>
</dbReference>
<keyword evidence="1" id="KW-0812">Transmembrane</keyword>
<reference evidence="2" key="1">
    <citation type="submission" date="2021-05" db="EMBL/GenBank/DDBJ databases">
        <authorList>
            <person name="Alioto T."/>
            <person name="Alioto T."/>
            <person name="Gomez Garrido J."/>
        </authorList>
    </citation>
    <scope>NUCLEOTIDE SEQUENCE</scope>
</reference>
<organism evidence="2">
    <name type="scientific">Culex pipiens</name>
    <name type="common">House mosquito</name>
    <dbReference type="NCBI Taxonomy" id="7175"/>
    <lineage>
        <taxon>Eukaryota</taxon>
        <taxon>Metazoa</taxon>
        <taxon>Ecdysozoa</taxon>
        <taxon>Arthropoda</taxon>
        <taxon>Hexapoda</taxon>
        <taxon>Insecta</taxon>
        <taxon>Pterygota</taxon>
        <taxon>Neoptera</taxon>
        <taxon>Endopterygota</taxon>
        <taxon>Diptera</taxon>
        <taxon>Nematocera</taxon>
        <taxon>Culicoidea</taxon>
        <taxon>Culicidae</taxon>
        <taxon>Culicinae</taxon>
        <taxon>Culicini</taxon>
        <taxon>Culex</taxon>
        <taxon>Culex</taxon>
    </lineage>
</organism>
<keyword evidence="1" id="KW-1133">Transmembrane helix</keyword>
<proteinExistence type="predicted"/>
<dbReference type="EMBL" id="HBUE01158995">
    <property type="protein sequence ID" value="CAG6509168.1"/>
    <property type="molecule type" value="Transcribed_RNA"/>
</dbReference>
<dbReference type="EMBL" id="HBUE01044690">
    <property type="protein sequence ID" value="CAG6462024.1"/>
    <property type="molecule type" value="Transcribed_RNA"/>
</dbReference>
<protein>
    <submittedName>
        <fullName evidence="2">(northern house mosquito) hypothetical protein</fullName>
    </submittedName>
</protein>
<dbReference type="EMBL" id="HBUE01264125">
    <property type="protein sequence ID" value="CAG6560544.1"/>
    <property type="molecule type" value="Transcribed_RNA"/>
</dbReference>
<dbReference type="AlphaFoldDB" id="A0A8D8ETL4"/>
<accession>A0A8D8ETL4</accession>
<evidence type="ECO:0000256" key="1">
    <source>
        <dbReference type="SAM" id="Phobius"/>
    </source>
</evidence>
<dbReference type="EMBL" id="HBUE01158996">
    <property type="protein sequence ID" value="CAG6509170.1"/>
    <property type="molecule type" value="Transcribed_RNA"/>
</dbReference>
<sequence>MILTLFAVLSVSESLVFYTTLTRFFFVLFCHFKIVLNTHCMHLYLHILKDLRRGDSSKLSTKLIYNLEHMCNIAVNVTLLKQVLLSTNPVRGYTLRFWFFLLIVSLECVVL</sequence>